<dbReference type="AlphaFoldDB" id="A0A366HRL9"/>
<dbReference type="InterPro" id="IPR013324">
    <property type="entry name" value="RNA_pol_sigma_r3/r4-like"/>
</dbReference>
<keyword evidence="4" id="KW-0238">DNA-binding</keyword>
<dbReference type="Proteomes" id="UP000253426">
    <property type="component" value="Unassembled WGS sequence"/>
</dbReference>
<evidence type="ECO:0000313" key="8">
    <source>
        <dbReference type="EMBL" id="RBP45419.1"/>
    </source>
</evidence>
<evidence type="ECO:0000256" key="5">
    <source>
        <dbReference type="ARBA" id="ARBA00023163"/>
    </source>
</evidence>
<comment type="caution">
    <text evidence="8">The sequence shown here is derived from an EMBL/GenBank/DDBJ whole genome shotgun (WGS) entry which is preliminary data.</text>
</comment>
<keyword evidence="3" id="KW-0731">Sigma factor</keyword>
<comment type="similarity">
    <text evidence="1">Belongs to the sigma-70 factor family. ECF subfamily.</text>
</comment>
<evidence type="ECO:0000256" key="3">
    <source>
        <dbReference type="ARBA" id="ARBA00023082"/>
    </source>
</evidence>
<evidence type="ECO:0000256" key="2">
    <source>
        <dbReference type="ARBA" id="ARBA00023015"/>
    </source>
</evidence>
<dbReference type="PANTHER" id="PTHR43133">
    <property type="entry name" value="RNA POLYMERASE ECF-TYPE SIGMA FACTO"/>
    <property type="match status" value="1"/>
</dbReference>
<dbReference type="InterPro" id="IPR007627">
    <property type="entry name" value="RNA_pol_sigma70_r2"/>
</dbReference>
<keyword evidence="9" id="KW-1185">Reference proteome</keyword>
<feature type="domain" description="RNA polymerase sigma-70 region 2" evidence="6">
    <location>
        <begin position="34"/>
        <end position="100"/>
    </location>
</feature>
<feature type="domain" description="RNA polymerase sigma factor 70 region 4 type 2" evidence="7">
    <location>
        <begin position="133"/>
        <end position="182"/>
    </location>
</feature>
<dbReference type="InterPro" id="IPR013325">
    <property type="entry name" value="RNA_pol_sigma_r2"/>
</dbReference>
<evidence type="ECO:0000313" key="9">
    <source>
        <dbReference type="Proteomes" id="UP000253426"/>
    </source>
</evidence>
<accession>A0A366HRL9</accession>
<dbReference type="InterPro" id="IPR039425">
    <property type="entry name" value="RNA_pol_sigma-70-like"/>
</dbReference>
<dbReference type="EMBL" id="QNRR01000003">
    <property type="protein sequence ID" value="RBP45419.1"/>
    <property type="molecule type" value="Genomic_DNA"/>
</dbReference>
<dbReference type="NCBIfam" id="TIGR02937">
    <property type="entry name" value="sigma70-ECF"/>
    <property type="match status" value="1"/>
</dbReference>
<evidence type="ECO:0000256" key="1">
    <source>
        <dbReference type="ARBA" id="ARBA00010641"/>
    </source>
</evidence>
<keyword evidence="5" id="KW-0804">Transcription</keyword>
<protein>
    <submittedName>
        <fullName evidence="8">RNA polymerase sigma factor (Sigma-70 family)</fullName>
    </submittedName>
</protein>
<dbReference type="InterPro" id="IPR013249">
    <property type="entry name" value="RNA_pol_sigma70_r4_t2"/>
</dbReference>
<dbReference type="GO" id="GO:0006352">
    <property type="term" value="P:DNA-templated transcription initiation"/>
    <property type="evidence" value="ECO:0007669"/>
    <property type="project" value="InterPro"/>
</dbReference>
<reference evidence="8 9" key="1">
    <citation type="submission" date="2018-06" db="EMBL/GenBank/DDBJ databases">
        <title>Genomic Encyclopedia of Type Strains, Phase IV (KMG-IV): sequencing the most valuable type-strain genomes for metagenomic binning, comparative biology and taxonomic classification.</title>
        <authorList>
            <person name="Goeker M."/>
        </authorList>
    </citation>
    <scope>NUCLEOTIDE SEQUENCE [LARGE SCALE GENOMIC DNA]</scope>
    <source>
        <strain evidence="8 9">DSM 25532</strain>
    </source>
</reference>
<evidence type="ECO:0000256" key="4">
    <source>
        <dbReference type="ARBA" id="ARBA00023125"/>
    </source>
</evidence>
<dbReference type="InterPro" id="IPR014284">
    <property type="entry name" value="RNA_pol_sigma-70_dom"/>
</dbReference>
<dbReference type="SUPFAM" id="SSF88659">
    <property type="entry name" value="Sigma3 and sigma4 domains of RNA polymerase sigma factors"/>
    <property type="match status" value="1"/>
</dbReference>
<evidence type="ECO:0000259" key="7">
    <source>
        <dbReference type="Pfam" id="PF08281"/>
    </source>
</evidence>
<dbReference type="InterPro" id="IPR036388">
    <property type="entry name" value="WH-like_DNA-bd_sf"/>
</dbReference>
<dbReference type="Gene3D" id="1.10.10.10">
    <property type="entry name" value="Winged helix-like DNA-binding domain superfamily/Winged helix DNA-binding domain"/>
    <property type="match status" value="1"/>
</dbReference>
<dbReference type="GO" id="GO:0003677">
    <property type="term" value="F:DNA binding"/>
    <property type="evidence" value="ECO:0007669"/>
    <property type="project" value="UniProtKB-KW"/>
</dbReference>
<sequence length="190" mass="21634">MDTESPERSAERTLAQWTSLLAEGDDEAWRWFHARYYLTLLRYAVHRSGDAAAASEIVQQAYLRIARHAKPFTSDEAFSNWLSCLVRCAAVDHTRHKARRHLLAERFAHWRASQDGPDTAWHASMNGEAALAEEALAQLPAEDAELLRKKYCHGSTTEELASELGATPKAIERRLARLRARLMDIILRIR</sequence>
<gene>
    <name evidence="8" type="ORF">DES53_103418</name>
</gene>
<dbReference type="Pfam" id="PF04542">
    <property type="entry name" value="Sigma70_r2"/>
    <property type="match status" value="1"/>
</dbReference>
<dbReference type="RefSeq" id="WP_170157053.1">
    <property type="nucleotide sequence ID" value="NZ_QNRR01000003.1"/>
</dbReference>
<dbReference type="PANTHER" id="PTHR43133:SF8">
    <property type="entry name" value="RNA POLYMERASE SIGMA FACTOR HI_1459-RELATED"/>
    <property type="match status" value="1"/>
</dbReference>
<name>A0A366HRL9_9BACT</name>
<keyword evidence="2" id="KW-0805">Transcription regulation</keyword>
<evidence type="ECO:0000259" key="6">
    <source>
        <dbReference type="Pfam" id="PF04542"/>
    </source>
</evidence>
<dbReference type="Pfam" id="PF08281">
    <property type="entry name" value="Sigma70_r4_2"/>
    <property type="match status" value="1"/>
</dbReference>
<organism evidence="8 9">
    <name type="scientific">Roseimicrobium gellanilyticum</name>
    <dbReference type="NCBI Taxonomy" id="748857"/>
    <lineage>
        <taxon>Bacteria</taxon>
        <taxon>Pseudomonadati</taxon>
        <taxon>Verrucomicrobiota</taxon>
        <taxon>Verrucomicrobiia</taxon>
        <taxon>Verrucomicrobiales</taxon>
        <taxon>Verrucomicrobiaceae</taxon>
        <taxon>Roseimicrobium</taxon>
    </lineage>
</organism>
<proteinExistence type="inferred from homology"/>
<dbReference type="Gene3D" id="1.10.1740.10">
    <property type="match status" value="1"/>
</dbReference>
<dbReference type="SUPFAM" id="SSF88946">
    <property type="entry name" value="Sigma2 domain of RNA polymerase sigma factors"/>
    <property type="match status" value="1"/>
</dbReference>
<dbReference type="GO" id="GO:0016987">
    <property type="term" value="F:sigma factor activity"/>
    <property type="evidence" value="ECO:0007669"/>
    <property type="project" value="UniProtKB-KW"/>
</dbReference>